<dbReference type="EMBL" id="SWJQ01002273">
    <property type="protein sequence ID" value="TRZ06687.1"/>
    <property type="molecule type" value="Genomic_DNA"/>
</dbReference>
<feature type="transmembrane region" description="Helical" evidence="8">
    <location>
        <begin position="38"/>
        <end position="57"/>
    </location>
</feature>
<dbReference type="InterPro" id="IPR026234">
    <property type="entry name" value="MRGPCRFAMILY"/>
</dbReference>
<keyword evidence="3 8" id="KW-1133">Transmembrane helix</keyword>
<evidence type="ECO:0000256" key="6">
    <source>
        <dbReference type="ARBA" id="ARBA00023170"/>
    </source>
</evidence>
<dbReference type="PANTHER" id="PTHR11334">
    <property type="entry name" value="MAS-RELATED G-PROTEIN COUPLED RECEPTOR"/>
    <property type="match status" value="1"/>
</dbReference>
<dbReference type="GO" id="GO:0005886">
    <property type="term" value="C:plasma membrane"/>
    <property type="evidence" value="ECO:0007669"/>
    <property type="project" value="TreeGrafter"/>
</dbReference>
<keyword evidence="10" id="KW-1185">Reference proteome</keyword>
<dbReference type="AlphaFoldDB" id="A0A8K1D7T3"/>
<keyword evidence="5 8" id="KW-0472">Membrane</keyword>
<protein>
    <submittedName>
        <fullName evidence="9">Uncharacterized protein</fullName>
    </submittedName>
</protein>
<dbReference type="GO" id="GO:0004930">
    <property type="term" value="F:G protein-coupled receptor activity"/>
    <property type="evidence" value="ECO:0007669"/>
    <property type="project" value="UniProtKB-KW"/>
</dbReference>
<dbReference type="OrthoDB" id="9216325at2759"/>
<evidence type="ECO:0000256" key="3">
    <source>
        <dbReference type="ARBA" id="ARBA00022989"/>
    </source>
</evidence>
<dbReference type="Proteomes" id="UP000796761">
    <property type="component" value="Unassembled WGS sequence"/>
</dbReference>
<keyword evidence="4" id="KW-0297">G-protein coupled receptor</keyword>
<reference evidence="9" key="1">
    <citation type="submission" date="2019-04" db="EMBL/GenBank/DDBJ databases">
        <title>Genome assembly of Zosterops borbonicus 15179.</title>
        <authorList>
            <person name="Leroy T."/>
            <person name="Anselmetti Y."/>
            <person name="Tilak M.-K."/>
            <person name="Nabholz B."/>
        </authorList>
    </citation>
    <scope>NUCLEOTIDE SEQUENCE</scope>
    <source>
        <strain evidence="9">HGM_15179</strain>
        <tissue evidence="9">Muscle</tissue>
    </source>
</reference>
<evidence type="ECO:0000256" key="1">
    <source>
        <dbReference type="ARBA" id="ARBA00004141"/>
    </source>
</evidence>
<gene>
    <name evidence="9" type="ORF">HGM15179_020421</name>
</gene>
<feature type="transmembrane region" description="Helical" evidence="8">
    <location>
        <begin position="6"/>
        <end position="26"/>
    </location>
</feature>
<sequence length="126" mass="14523">MYTLILLLFPVPTVISSTIYFIKAKWGSKMQEPKRRDIIFFLIVLFIFLLTLCNFLQELGYTTVSFQVFFLLTCIQSSIKPFIYLLAGGFQRPCSLRSLRLSLQRVFDEQEVEADLSNAAHKDTGV</sequence>
<evidence type="ECO:0000256" key="7">
    <source>
        <dbReference type="ARBA" id="ARBA00023224"/>
    </source>
</evidence>
<comment type="subcellular location">
    <subcellularLocation>
        <location evidence="1">Membrane</location>
        <topology evidence="1">Multi-pass membrane protein</topology>
    </subcellularLocation>
</comment>
<organism evidence="9 10">
    <name type="scientific">Zosterops borbonicus</name>
    <dbReference type="NCBI Taxonomy" id="364589"/>
    <lineage>
        <taxon>Eukaryota</taxon>
        <taxon>Metazoa</taxon>
        <taxon>Chordata</taxon>
        <taxon>Craniata</taxon>
        <taxon>Vertebrata</taxon>
        <taxon>Euteleostomi</taxon>
        <taxon>Archelosauria</taxon>
        <taxon>Archosauria</taxon>
        <taxon>Dinosauria</taxon>
        <taxon>Saurischia</taxon>
        <taxon>Theropoda</taxon>
        <taxon>Coelurosauria</taxon>
        <taxon>Aves</taxon>
        <taxon>Neognathae</taxon>
        <taxon>Neoaves</taxon>
        <taxon>Telluraves</taxon>
        <taxon>Australaves</taxon>
        <taxon>Passeriformes</taxon>
        <taxon>Sylvioidea</taxon>
        <taxon>Zosteropidae</taxon>
        <taxon>Zosterops</taxon>
    </lineage>
</organism>
<evidence type="ECO:0000256" key="2">
    <source>
        <dbReference type="ARBA" id="ARBA00022692"/>
    </source>
</evidence>
<comment type="caution">
    <text evidence="9">The sequence shown here is derived from an EMBL/GenBank/DDBJ whole genome shotgun (WGS) entry which is preliminary data.</text>
</comment>
<feature type="transmembrane region" description="Helical" evidence="8">
    <location>
        <begin position="69"/>
        <end position="90"/>
    </location>
</feature>
<keyword evidence="2 8" id="KW-0812">Transmembrane</keyword>
<evidence type="ECO:0000256" key="8">
    <source>
        <dbReference type="SAM" id="Phobius"/>
    </source>
</evidence>
<evidence type="ECO:0000313" key="10">
    <source>
        <dbReference type="Proteomes" id="UP000796761"/>
    </source>
</evidence>
<evidence type="ECO:0000256" key="5">
    <source>
        <dbReference type="ARBA" id="ARBA00023136"/>
    </source>
</evidence>
<dbReference type="PANTHER" id="PTHR11334:SF68">
    <property type="entry name" value="G-PROTEIN COUPLED RECEPTORS FAMILY 1 PROFILE DOMAIN-CONTAINING PROTEIN-RELATED"/>
    <property type="match status" value="1"/>
</dbReference>
<name>A0A8K1D7T3_9PASS</name>
<evidence type="ECO:0000313" key="9">
    <source>
        <dbReference type="EMBL" id="TRZ06687.1"/>
    </source>
</evidence>
<keyword evidence="6" id="KW-0675">Receptor</keyword>
<accession>A0A8K1D7T3</accession>
<proteinExistence type="predicted"/>
<evidence type="ECO:0000256" key="4">
    <source>
        <dbReference type="ARBA" id="ARBA00023040"/>
    </source>
</evidence>
<keyword evidence="7" id="KW-0807">Transducer</keyword>